<proteinExistence type="predicted"/>
<gene>
    <name evidence="1" type="ORF">BDV23DRAFT_184361</name>
</gene>
<dbReference type="OrthoDB" id="3780330at2759"/>
<dbReference type="Proteomes" id="UP000326877">
    <property type="component" value="Unassembled WGS sequence"/>
</dbReference>
<sequence length="184" mass="20636">MDALKACSNKAVKQHGKRDWELTNTTEALITSQGLTNTKQSGESLLARGKPDQGLVQHRFNANCGETMVSLAYRMTHKETDKMRRLKPKSKIVAWEKAGAKGKIKPPCEYSKGNKEEDKCGYGWGCGAFTGKEGMDFDVTSEVKKDMISLSDPKFPKFEQHPVEFPRSRLRRPRGLLTARSTEV</sequence>
<evidence type="ECO:0000313" key="1">
    <source>
        <dbReference type="EMBL" id="KAE8389452.1"/>
    </source>
</evidence>
<dbReference type="AlphaFoldDB" id="A0A5N7C5V6"/>
<reference evidence="1" key="1">
    <citation type="submission" date="2019-04" db="EMBL/GenBank/DDBJ databases">
        <title>Friends and foes A comparative genomics studyof 23 Aspergillus species from section Flavi.</title>
        <authorList>
            <consortium name="DOE Joint Genome Institute"/>
            <person name="Kjaerbolling I."/>
            <person name="Vesth T."/>
            <person name="Frisvad J.C."/>
            <person name="Nybo J.L."/>
            <person name="Theobald S."/>
            <person name="Kildgaard S."/>
            <person name="Isbrandt T."/>
            <person name="Kuo A."/>
            <person name="Sato A."/>
            <person name="Lyhne E.K."/>
            <person name="Kogle M.E."/>
            <person name="Wiebenga A."/>
            <person name="Kun R.S."/>
            <person name="Lubbers R.J."/>
            <person name="Makela M.R."/>
            <person name="Barry K."/>
            <person name="Chovatia M."/>
            <person name="Clum A."/>
            <person name="Daum C."/>
            <person name="Haridas S."/>
            <person name="He G."/>
            <person name="LaButti K."/>
            <person name="Lipzen A."/>
            <person name="Mondo S."/>
            <person name="Riley R."/>
            <person name="Salamov A."/>
            <person name="Simmons B.A."/>
            <person name="Magnuson J.K."/>
            <person name="Henrissat B."/>
            <person name="Mortensen U.H."/>
            <person name="Larsen T.O."/>
            <person name="Devries R.P."/>
            <person name="Grigoriev I.V."/>
            <person name="Machida M."/>
            <person name="Baker S.E."/>
            <person name="Andersen M.R."/>
        </authorList>
    </citation>
    <scope>NUCLEOTIDE SEQUENCE [LARGE SCALE GENOMIC DNA]</scope>
    <source>
        <strain evidence="1">IBT 14317</strain>
    </source>
</reference>
<accession>A0A5N7C5V6</accession>
<protein>
    <submittedName>
        <fullName evidence="1">Uncharacterized protein</fullName>
    </submittedName>
</protein>
<name>A0A5N7C5V6_PETAA</name>
<dbReference type="EMBL" id="ML735265">
    <property type="protein sequence ID" value="KAE8389452.1"/>
    <property type="molecule type" value="Genomic_DNA"/>
</dbReference>
<organism evidence="1">
    <name type="scientific">Petromyces alliaceus</name>
    <name type="common">Aspergillus alliaceus</name>
    <dbReference type="NCBI Taxonomy" id="209559"/>
    <lineage>
        <taxon>Eukaryota</taxon>
        <taxon>Fungi</taxon>
        <taxon>Dikarya</taxon>
        <taxon>Ascomycota</taxon>
        <taxon>Pezizomycotina</taxon>
        <taxon>Eurotiomycetes</taxon>
        <taxon>Eurotiomycetidae</taxon>
        <taxon>Eurotiales</taxon>
        <taxon>Aspergillaceae</taxon>
        <taxon>Aspergillus</taxon>
        <taxon>Aspergillus subgen. Circumdati</taxon>
    </lineage>
</organism>